<proteinExistence type="predicted"/>
<protein>
    <recommendedName>
        <fullName evidence="3">DUF8175 domain-containing protein</fullName>
    </recommendedName>
</protein>
<name>A0ABT4M7G7_9NOCA</name>
<evidence type="ECO:0000256" key="1">
    <source>
        <dbReference type="SAM" id="MobiDB-lite"/>
    </source>
</evidence>
<gene>
    <name evidence="4" type="ORF">O4220_00100</name>
</gene>
<keyword evidence="5" id="KW-1185">Reference proteome</keyword>
<accession>A0ABT4M7G7</accession>
<feature type="region of interest" description="Disordered" evidence="1">
    <location>
        <begin position="59"/>
        <end position="84"/>
    </location>
</feature>
<feature type="domain" description="DUF8175" evidence="3">
    <location>
        <begin position="73"/>
        <end position="212"/>
    </location>
</feature>
<sequence>MARDFSAVGSSGSTTSATGSASGSPGSGLFGLPKWVLAMIAAAVAFVVVIAVVVLTSGGSESSTDDGADAIRAAHGPTTTIDGVPAGYTRDQAGAQTAAVNFTQANGQAYAGRIDAQRLKDVAVAAEPTPALTEVLDVSSERQETGRGTVNGVPMIVTVENFSQDSATVSVWGMGVSQSRVSQDSDKVGILAIYSTTTVTMVWENDDWKAKDWSYKSGPTLEEAQFPADESSLAKQAADGFYAFYVN</sequence>
<dbReference type="InterPro" id="IPR058488">
    <property type="entry name" value="DUF8175"/>
</dbReference>
<dbReference type="Pfam" id="PF26526">
    <property type="entry name" value="DUF8175"/>
    <property type="match status" value="1"/>
</dbReference>
<keyword evidence="2" id="KW-0472">Membrane</keyword>
<evidence type="ECO:0000256" key="2">
    <source>
        <dbReference type="SAM" id="Phobius"/>
    </source>
</evidence>
<feature type="transmembrane region" description="Helical" evidence="2">
    <location>
        <begin position="35"/>
        <end position="55"/>
    </location>
</feature>
<dbReference type="RefSeq" id="WP_269601537.1">
    <property type="nucleotide sequence ID" value="NZ_JAPWIJ010000001.1"/>
</dbReference>
<dbReference type="EMBL" id="JAPWIJ010000001">
    <property type="protein sequence ID" value="MCZ4516896.1"/>
    <property type="molecule type" value="Genomic_DNA"/>
</dbReference>
<evidence type="ECO:0000313" key="4">
    <source>
        <dbReference type="EMBL" id="MCZ4516896.1"/>
    </source>
</evidence>
<evidence type="ECO:0000313" key="5">
    <source>
        <dbReference type="Proteomes" id="UP001081071"/>
    </source>
</evidence>
<feature type="region of interest" description="Disordered" evidence="1">
    <location>
        <begin position="1"/>
        <end position="25"/>
    </location>
</feature>
<organism evidence="4 5">
    <name type="scientific">Rhodococcus ruber</name>
    <dbReference type="NCBI Taxonomy" id="1830"/>
    <lineage>
        <taxon>Bacteria</taxon>
        <taxon>Bacillati</taxon>
        <taxon>Actinomycetota</taxon>
        <taxon>Actinomycetes</taxon>
        <taxon>Mycobacteriales</taxon>
        <taxon>Nocardiaceae</taxon>
        <taxon>Rhodococcus</taxon>
    </lineage>
</organism>
<feature type="compositionally biased region" description="Low complexity" evidence="1">
    <location>
        <begin position="1"/>
        <end position="24"/>
    </location>
</feature>
<comment type="caution">
    <text evidence="4">The sequence shown here is derived from an EMBL/GenBank/DDBJ whole genome shotgun (WGS) entry which is preliminary data.</text>
</comment>
<keyword evidence="2" id="KW-0812">Transmembrane</keyword>
<dbReference type="Proteomes" id="UP001081071">
    <property type="component" value="Unassembled WGS sequence"/>
</dbReference>
<reference evidence="4" key="1">
    <citation type="submission" date="2022-12" db="EMBL/GenBank/DDBJ databases">
        <authorList>
            <person name="Krivoruchko A.V."/>
            <person name="Elkin A."/>
        </authorList>
    </citation>
    <scope>NUCLEOTIDE SEQUENCE</scope>
    <source>
        <strain evidence="4">IEGM 1391</strain>
    </source>
</reference>
<evidence type="ECO:0000259" key="3">
    <source>
        <dbReference type="Pfam" id="PF26526"/>
    </source>
</evidence>
<keyword evidence="2" id="KW-1133">Transmembrane helix</keyword>